<dbReference type="GO" id="GO:0000160">
    <property type="term" value="P:phosphorelay signal transduction system"/>
    <property type="evidence" value="ECO:0007669"/>
    <property type="project" value="InterPro"/>
</dbReference>
<dbReference type="GO" id="GO:0006355">
    <property type="term" value="P:regulation of DNA-templated transcription"/>
    <property type="evidence" value="ECO:0007669"/>
    <property type="project" value="InterPro"/>
</dbReference>
<dbReference type="PANTHER" id="PTHR47691:SF3">
    <property type="entry name" value="HTH-TYPE TRANSCRIPTIONAL REGULATOR RV0890C-RELATED"/>
    <property type="match status" value="1"/>
</dbReference>
<dbReference type="PROSITE" id="PS51755">
    <property type="entry name" value="OMPR_PHOB"/>
    <property type="match status" value="1"/>
</dbReference>
<dbReference type="InterPro" id="IPR011990">
    <property type="entry name" value="TPR-like_helical_dom_sf"/>
</dbReference>
<evidence type="ECO:0000256" key="1">
    <source>
        <dbReference type="ARBA" id="ARBA00023125"/>
    </source>
</evidence>
<sequence length="611" mass="66212">MGVYCFGNFVLNEDSRGLRLADREIDVQPLVFDFLAILLRHQNRALSKDELLETLWPGVTVTEASLQRVASLARSVLRQGSMETALRNLPRFGYRICLDPPTVSDRSTSPVDPGAAPSSPGSQILRARTAATARKWQEAATLFAEADAAQQLLTSDLEEWGLALECMGRPAEAIPLLTRAVAAYNTAGQRLRAASPAITLARIHLERGELAVAKGWHKRAAQLIDTATDSREQGLWCWMGARIMGAEAEPEQALALAEQAFEVGKQLEDPVVESLGLIYRGFFKLCLGETKSGEEDQDFAAALGLSSDIDPIVGGILYCNILWACRNFGDWARANQWTLGYESWCKGHGLEDLSGSCRLHRAEVLGVHGTLKEAEALVRAALEQLALDAPWATGDALRVLGDIHLSAGDLAEAEAAYRASHAAGWDPQPGLALLQLEQGQAEAAFASLERSLVGNGWPTLQRKGLILATLAKVAARTGRPERAKEVIAELEKQPQRWPMASIRALTAVAKAELFTREDRLAEAARELQVACARWNEIGSPINAADARLSLAVLLIQLGDHTGAELELGTVLAVARKVDSPRLLRRCDELRTLLAGATKETAQPLPRTHPGG</sequence>
<reference evidence="5 6" key="1">
    <citation type="submission" date="2016-10" db="EMBL/GenBank/DDBJ databases">
        <authorList>
            <person name="de Groot N.N."/>
        </authorList>
    </citation>
    <scope>NUCLEOTIDE SEQUENCE [LARGE SCALE GENOMIC DNA]</scope>
    <source>
        <strain evidence="5 6">CGMCC 1.12097</strain>
    </source>
</reference>
<dbReference type="Pfam" id="PF00486">
    <property type="entry name" value="Trans_reg_C"/>
    <property type="match status" value="1"/>
</dbReference>
<protein>
    <submittedName>
        <fullName evidence="5">DNA-binding winged helix-turn-helix (WHTH) domain-containing protein</fullName>
    </submittedName>
</protein>
<dbReference type="EMBL" id="FMXM01000021">
    <property type="protein sequence ID" value="SDA94881.1"/>
    <property type="molecule type" value="Genomic_DNA"/>
</dbReference>
<evidence type="ECO:0000259" key="4">
    <source>
        <dbReference type="PROSITE" id="PS51755"/>
    </source>
</evidence>
<dbReference type="InterPro" id="IPR036388">
    <property type="entry name" value="WH-like_DNA-bd_sf"/>
</dbReference>
<proteinExistence type="predicted"/>
<feature type="region of interest" description="Disordered" evidence="3">
    <location>
        <begin position="103"/>
        <end position="123"/>
    </location>
</feature>
<evidence type="ECO:0000313" key="6">
    <source>
        <dbReference type="Proteomes" id="UP000198588"/>
    </source>
</evidence>
<dbReference type="CDD" id="cd00383">
    <property type="entry name" value="trans_reg_C"/>
    <property type="match status" value="1"/>
</dbReference>
<dbReference type="STRING" id="1165689.SAMN02927914_05269"/>
<feature type="DNA-binding region" description="OmpR/PhoB-type" evidence="2">
    <location>
        <begin position="1"/>
        <end position="98"/>
    </location>
</feature>
<dbReference type="Gene3D" id="1.25.40.10">
    <property type="entry name" value="Tetratricopeptide repeat domain"/>
    <property type="match status" value="2"/>
</dbReference>
<dbReference type="PANTHER" id="PTHR47691">
    <property type="entry name" value="REGULATOR-RELATED"/>
    <property type="match status" value="1"/>
</dbReference>
<feature type="domain" description="OmpR/PhoB-type" evidence="4">
    <location>
        <begin position="1"/>
        <end position="98"/>
    </location>
</feature>
<evidence type="ECO:0000313" key="5">
    <source>
        <dbReference type="EMBL" id="SDA94881.1"/>
    </source>
</evidence>
<dbReference type="SUPFAM" id="SSF48452">
    <property type="entry name" value="TPR-like"/>
    <property type="match status" value="3"/>
</dbReference>
<evidence type="ECO:0000256" key="3">
    <source>
        <dbReference type="SAM" id="MobiDB-lite"/>
    </source>
</evidence>
<name>A0A1G5ZJ20_9HYPH</name>
<dbReference type="SUPFAM" id="SSF46894">
    <property type="entry name" value="C-terminal effector domain of the bipartite response regulators"/>
    <property type="match status" value="1"/>
</dbReference>
<dbReference type="OrthoDB" id="9808843at2"/>
<keyword evidence="1 2" id="KW-0238">DNA-binding</keyword>
<dbReference type="InterPro" id="IPR016032">
    <property type="entry name" value="Sig_transdc_resp-reg_C-effctor"/>
</dbReference>
<gene>
    <name evidence="5" type="ORF">SAMN02927914_05269</name>
</gene>
<dbReference type="Gene3D" id="1.10.10.10">
    <property type="entry name" value="Winged helix-like DNA-binding domain superfamily/Winged helix DNA-binding domain"/>
    <property type="match status" value="1"/>
</dbReference>
<dbReference type="SMART" id="SM00862">
    <property type="entry name" value="Trans_reg_C"/>
    <property type="match status" value="1"/>
</dbReference>
<dbReference type="RefSeq" id="WP_091584338.1">
    <property type="nucleotide sequence ID" value="NZ_FMXM01000021.1"/>
</dbReference>
<evidence type="ECO:0000256" key="2">
    <source>
        <dbReference type="PROSITE-ProRule" id="PRU01091"/>
    </source>
</evidence>
<dbReference type="GO" id="GO:0003677">
    <property type="term" value="F:DNA binding"/>
    <property type="evidence" value="ECO:0007669"/>
    <property type="project" value="UniProtKB-UniRule"/>
</dbReference>
<dbReference type="AlphaFoldDB" id="A0A1G5ZJ20"/>
<accession>A0A1G5ZJ20</accession>
<organism evidence="5 6">
    <name type="scientific">Mesorhizobium qingshengii</name>
    <dbReference type="NCBI Taxonomy" id="1165689"/>
    <lineage>
        <taxon>Bacteria</taxon>
        <taxon>Pseudomonadati</taxon>
        <taxon>Pseudomonadota</taxon>
        <taxon>Alphaproteobacteria</taxon>
        <taxon>Hyphomicrobiales</taxon>
        <taxon>Phyllobacteriaceae</taxon>
        <taxon>Mesorhizobium</taxon>
    </lineage>
</organism>
<dbReference type="Proteomes" id="UP000198588">
    <property type="component" value="Unassembled WGS sequence"/>
</dbReference>
<dbReference type="InterPro" id="IPR001867">
    <property type="entry name" value="OmpR/PhoB-type_DNA-bd"/>
</dbReference>